<protein>
    <recommendedName>
        <fullName evidence="4">Lipoprotein</fullName>
    </recommendedName>
</protein>
<keyword evidence="2" id="KW-0732">Signal</keyword>
<evidence type="ECO:0000256" key="2">
    <source>
        <dbReference type="SAM" id="SignalP"/>
    </source>
</evidence>
<proteinExistence type="predicted"/>
<gene>
    <name evidence="3" type="ORF">AVDCRST_MAG18-178</name>
</gene>
<reference evidence="3" key="1">
    <citation type="submission" date="2020-02" db="EMBL/GenBank/DDBJ databases">
        <authorList>
            <person name="Meier V. D."/>
        </authorList>
    </citation>
    <scope>NUCLEOTIDE SEQUENCE</scope>
    <source>
        <strain evidence="3">AVDCRST_MAG18</strain>
    </source>
</reference>
<organism evidence="3">
    <name type="scientific">uncultured Thermomicrobiales bacterium</name>
    <dbReference type="NCBI Taxonomy" id="1645740"/>
    <lineage>
        <taxon>Bacteria</taxon>
        <taxon>Pseudomonadati</taxon>
        <taxon>Thermomicrobiota</taxon>
        <taxon>Thermomicrobia</taxon>
        <taxon>Thermomicrobiales</taxon>
        <taxon>environmental samples</taxon>
    </lineage>
</organism>
<feature type="compositionally biased region" description="Pro residues" evidence="1">
    <location>
        <begin position="55"/>
        <end position="65"/>
    </location>
</feature>
<dbReference type="EMBL" id="CADCWN010000015">
    <property type="protein sequence ID" value="CAA9549456.1"/>
    <property type="molecule type" value="Genomic_DNA"/>
</dbReference>
<evidence type="ECO:0008006" key="4">
    <source>
        <dbReference type="Google" id="ProtNLM"/>
    </source>
</evidence>
<feature type="chain" id="PRO_5027061585" description="Lipoprotein" evidence="2">
    <location>
        <begin position="32"/>
        <end position="365"/>
    </location>
</feature>
<name>A0A6J4UJ61_9BACT</name>
<feature type="region of interest" description="Disordered" evidence="1">
    <location>
        <begin position="31"/>
        <end position="101"/>
    </location>
</feature>
<evidence type="ECO:0000256" key="1">
    <source>
        <dbReference type="SAM" id="MobiDB-lite"/>
    </source>
</evidence>
<feature type="signal peptide" evidence="2">
    <location>
        <begin position="1"/>
        <end position="31"/>
    </location>
</feature>
<accession>A0A6J4UJ61</accession>
<sequence>MLRDLFRHGLMRAATVLVLLTLLVACGGTPATPTAPPEESVASEVPTSESAPATSVPPPGVPTAPAPSTAAVASAPPSATARATATSGVRSTTPSAVAPAVATAQRPVTTSALATHRLVTYYGHPYDDRMGILGEYDPEPMVQKLKEQTAAYTAADPSRPGLCTIELIASVAQGSPGADGLYIARTPKAEIEKFAQLAEKHGCLLMLDIQMGYDTIQNDVNPLLPFLKLPYVHLAIDPEFHVARGEIPGESYGSVSAAEVAWAMQTLGDLVRANNLPDKIVILHQFRADMLPEKDQIKPMPNIDIVVMMDGWGLPTAKTANYNLFVREELIQYGGIKLFYRQDNPLMTPQEVVKLDPPPLIVIYQ</sequence>
<dbReference type="PROSITE" id="PS51257">
    <property type="entry name" value="PROKAR_LIPOPROTEIN"/>
    <property type="match status" value="1"/>
</dbReference>
<evidence type="ECO:0000313" key="3">
    <source>
        <dbReference type="EMBL" id="CAA9549456.1"/>
    </source>
</evidence>
<dbReference type="AlphaFoldDB" id="A0A6J4UJ61"/>
<feature type="compositionally biased region" description="Low complexity" evidence="1">
    <location>
        <begin position="66"/>
        <end position="101"/>
    </location>
</feature>